<dbReference type="InterPro" id="IPR006015">
    <property type="entry name" value="Universal_stress_UspA"/>
</dbReference>
<dbReference type="PANTHER" id="PTHR46268:SF6">
    <property type="entry name" value="UNIVERSAL STRESS PROTEIN UP12"/>
    <property type="match status" value="1"/>
</dbReference>
<evidence type="ECO:0000256" key="1">
    <source>
        <dbReference type="ARBA" id="ARBA00008791"/>
    </source>
</evidence>
<dbReference type="InterPro" id="IPR014729">
    <property type="entry name" value="Rossmann-like_a/b/a_fold"/>
</dbReference>
<dbReference type="Pfam" id="PF00582">
    <property type="entry name" value="Usp"/>
    <property type="match status" value="2"/>
</dbReference>
<dbReference type="PANTHER" id="PTHR46268">
    <property type="entry name" value="STRESS RESPONSE PROTEIN NHAX"/>
    <property type="match status" value="1"/>
</dbReference>
<gene>
    <name evidence="4" type="ORF">KDL28_11135</name>
</gene>
<evidence type="ECO:0000259" key="3">
    <source>
        <dbReference type="Pfam" id="PF00582"/>
    </source>
</evidence>
<evidence type="ECO:0000313" key="4">
    <source>
        <dbReference type="EMBL" id="MCO1655606.1"/>
    </source>
</evidence>
<name>A0ABT0ZY12_9PSEU</name>
<reference evidence="4" key="1">
    <citation type="submission" date="2021-04" db="EMBL/GenBank/DDBJ databases">
        <title>Pseudonocardia sp. nov., isolated from sandy soil of mangrove forest.</title>
        <authorList>
            <person name="Zan Z."/>
            <person name="Huang R."/>
            <person name="Liu W."/>
        </authorList>
    </citation>
    <scope>NUCLEOTIDE SEQUENCE</scope>
    <source>
        <strain evidence="4">S2-4</strain>
    </source>
</reference>
<comment type="similarity">
    <text evidence="1">Belongs to the universal stress protein A family.</text>
</comment>
<dbReference type="RefSeq" id="WP_252437497.1">
    <property type="nucleotide sequence ID" value="NZ_JAGSOV010000023.1"/>
</dbReference>
<evidence type="ECO:0000313" key="5">
    <source>
        <dbReference type="Proteomes" id="UP001165283"/>
    </source>
</evidence>
<dbReference type="PRINTS" id="PR01438">
    <property type="entry name" value="UNVRSLSTRESS"/>
</dbReference>
<dbReference type="SUPFAM" id="SSF52402">
    <property type="entry name" value="Adenine nucleotide alpha hydrolases-like"/>
    <property type="match status" value="2"/>
</dbReference>
<organism evidence="4 5">
    <name type="scientific">Pseudonocardia humida</name>
    <dbReference type="NCBI Taxonomy" id="2800819"/>
    <lineage>
        <taxon>Bacteria</taxon>
        <taxon>Bacillati</taxon>
        <taxon>Actinomycetota</taxon>
        <taxon>Actinomycetes</taxon>
        <taxon>Pseudonocardiales</taxon>
        <taxon>Pseudonocardiaceae</taxon>
        <taxon>Pseudonocardia</taxon>
    </lineage>
</organism>
<feature type="domain" description="UspA" evidence="3">
    <location>
        <begin position="169"/>
        <end position="302"/>
    </location>
</feature>
<comment type="caution">
    <text evidence="4">The sequence shown here is derived from an EMBL/GenBank/DDBJ whole genome shotgun (WGS) entry which is preliminary data.</text>
</comment>
<accession>A0ABT0ZY12</accession>
<sequence>MLSDHERLDDGPSDGRAPVVVGVDGAGSAATAVDWAAAEAAARGCPLRLVHAFHPPPPGDLYGVATAFDGPLEARDAARAVLAEAASRARAVTSETVVSMVPRHGTPAGVLLAESAGAQLLVLGTRGRSGLRGLLGMSVSARVSAGASCPVVVVHPARRDDDPSPAPARVVVGIDATTSCAPAVGVAFRAARQRGVPLVAVHAWAADPPADLEAVAGCSTVAAAMARKAVDRALERWTAEFPDVAVHTLLVRGDPARALLAASRGAALVVVGSSGRERVRATLGPVSRAVLQHSRGAVAVVRPDGARSTPRPAGLGDDLGRRGSWRHRRSPGADGPRR</sequence>
<proteinExistence type="inferred from homology"/>
<dbReference type="InterPro" id="IPR006016">
    <property type="entry name" value="UspA"/>
</dbReference>
<dbReference type="EMBL" id="JAGSOV010000023">
    <property type="protein sequence ID" value="MCO1655606.1"/>
    <property type="molecule type" value="Genomic_DNA"/>
</dbReference>
<protein>
    <submittedName>
        <fullName evidence="4">Universal stress protein</fullName>
    </submittedName>
</protein>
<feature type="region of interest" description="Disordered" evidence="2">
    <location>
        <begin position="301"/>
        <end position="338"/>
    </location>
</feature>
<evidence type="ECO:0000256" key="2">
    <source>
        <dbReference type="SAM" id="MobiDB-lite"/>
    </source>
</evidence>
<keyword evidence="5" id="KW-1185">Reference proteome</keyword>
<feature type="domain" description="UspA" evidence="3">
    <location>
        <begin position="18"/>
        <end position="155"/>
    </location>
</feature>
<dbReference type="Gene3D" id="3.40.50.620">
    <property type="entry name" value="HUPs"/>
    <property type="match status" value="2"/>
</dbReference>
<dbReference type="Proteomes" id="UP001165283">
    <property type="component" value="Unassembled WGS sequence"/>
</dbReference>